<name>A0AAD6UIQ6_9AGAR</name>
<comment type="caution">
    <text evidence="1">The sequence shown here is derived from an EMBL/GenBank/DDBJ whole genome shotgun (WGS) entry which is preliminary data.</text>
</comment>
<dbReference type="Proteomes" id="UP001222325">
    <property type="component" value="Unassembled WGS sequence"/>
</dbReference>
<reference evidence="1" key="1">
    <citation type="submission" date="2023-03" db="EMBL/GenBank/DDBJ databases">
        <title>Massive genome expansion in bonnet fungi (Mycena s.s.) driven by repeated elements and novel gene families across ecological guilds.</title>
        <authorList>
            <consortium name="Lawrence Berkeley National Laboratory"/>
            <person name="Harder C.B."/>
            <person name="Miyauchi S."/>
            <person name="Viragh M."/>
            <person name="Kuo A."/>
            <person name="Thoen E."/>
            <person name="Andreopoulos B."/>
            <person name="Lu D."/>
            <person name="Skrede I."/>
            <person name="Drula E."/>
            <person name="Henrissat B."/>
            <person name="Morin E."/>
            <person name="Kohler A."/>
            <person name="Barry K."/>
            <person name="LaButti K."/>
            <person name="Morin E."/>
            <person name="Salamov A."/>
            <person name="Lipzen A."/>
            <person name="Mereny Z."/>
            <person name="Hegedus B."/>
            <person name="Baldrian P."/>
            <person name="Stursova M."/>
            <person name="Weitz H."/>
            <person name="Taylor A."/>
            <person name="Grigoriev I.V."/>
            <person name="Nagy L.G."/>
            <person name="Martin F."/>
            <person name="Kauserud H."/>
        </authorList>
    </citation>
    <scope>NUCLEOTIDE SEQUENCE</scope>
    <source>
        <strain evidence="1">CBHHK173m</strain>
    </source>
</reference>
<evidence type="ECO:0000313" key="1">
    <source>
        <dbReference type="EMBL" id="KAJ7104230.1"/>
    </source>
</evidence>
<dbReference type="AlphaFoldDB" id="A0AAD6UIQ6"/>
<accession>A0AAD6UIQ6</accession>
<proteinExistence type="predicted"/>
<keyword evidence="2" id="KW-1185">Reference proteome</keyword>
<organism evidence="1 2">
    <name type="scientific">Mycena belliarum</name>
    <dbReference type="NCBI Taxonomy" id="1033014"/>
    <lineage>
        <taxon>Eukaryota</taxon>
        <taxon>Fungi</taxon>
        <taxon>Dikarya</taxon>
        <taxon>Basidiomycota</taxon>
        <taxon>Agaricomycotina</taxon>
        <taxon>Agaricomycetes</taxon>
        <taxon>Agaricomycetidae</taxon>
        <taxon>Agaricales</taxon>
        <taxon>Marasmiineae</taxon>
        <taxon>Mycenaceae</taxon>
        <taxon>Mycena</taxon>
    </lineage>
</organism>
<dbReference type="EMBL" id="JARJCN010000001">
    <property type="protein sequence ID" value="KAJ7104230.1"/>
    <property type="molecule type" value="Genomic_DNA"/>
</dbReference>
<evidence type="ECO:0000313" key="2">
    <source>
        <dbReference type="Proteomes" id="UP001222325"/>
    </source>
</evidence>
<protein>
    <submittedName>
        <fullName evidence="1">Uncharacterized protein</fullName>
    </submittedName>
</protein>
<sequence length="627" mass="69668">MFSPQMATENSQLIADLGDEDLQDLGFLGPEVHEDVKSAVLAARKASGHFQWLTVSHVQSLSTYATFHTSPPLSPTSDTTAVSSFSDATVVDPDFASPFEKAFFYKGISEDHPPLLHRSDILKRPFVLPAPEDQHTAIPDRTAHGATHPVLTPDLWRQDVGPAIVSLLGGKESNVHVSSMFPVQFSSPDGEGNPVLEEHLVVWISVFPGTTSEESCRNANGPILAILEKRNVKDAAVHWIEGAPERFGPGPAMMSVVDDTDPTAYIRRAVTAVLGVPLAPQTRHDNDGQGSLGVFFHEGRDKDGKKSDRVFAFTNKHVVSECTKSDYELGRSGARKQYIRNCGLRRYEKMLEETRAAIAKKVVERKLMAEQLEANVFATDTARGLKRAELTNLKREVVMLDDFLGLAKSSRAESNNRVVGWLDYAPRIQNDVDTHRYTWDGAVFELDKARWEQQFQGNCVHLGGKFAPDNITRFFHPNTTTSPSFKYPLDHLLRLQGFVEAKDMKKPYLFDELGNRSFIVAKEGQTTDLTFGRFSEFEAYVVSDLAGFSWEVAVLNYAKENFSYKGDSGSCIFNAEGKMVAFLHSGMPRGMSSHVTFGTPAHFVRDQIKKRYPHADFSRTAFSDVAA</sequence>
<gene>
    <name evidence="1" type="ORF">B0H15DRAFT_896559</name>
</gene>